<organism evidence="1">
    <name type="scientific">marine sediment metagenome</name>
    <dbReference type="NCBI Taxonomy" id="412755"/>
    <lineage>
        <taxon>unclassified sequences</taxon>
        <taxon>metagenomes</taxon>
        <taxon>ecological metagenomes</taxon>
    </lineage>
</organism>
<comment type="caution">
    <text evidence="1">The sequence shown here is derived from an EMBL/GenBank/DDBJ whole genome shotgun (WGS) entry which is preliminary data.</text>
</comment>
<reference evidence="1" key="1">
    <citation type="submission" date="2013-11" db="EMBL/GenBank/DDBJ databases">
        <title>Microbial diversity, functional groups and degradation webs in Northern and Southern Mediterranean and Red Sea marine crude oil polluted sites.</title>
        <authorList>
            <person name="Daffonchio D."/>
            <person name="Mapelli F."/>
            <person name="Ferrer M."/>
            <person name="Richter M."/>
            <person name="Cherif A."/>
            <person name="Malkawi H.I."/>
            <person name="Yakimov M.M."/>
            <person name="Abdel-Fattah Y.R."/>
            <person name="Blaghen M."/>
            <person name="Golyshin P.N."/>
            <person name="Kalogerakis N."/>
            <person name="Boon N."/>
            <person name="Magagnini M."/>
            <person name="Fava F."/>
        </authorList>
    </citation>
    <scope>NUCLEOTIDE SEQUENCE</scope>
</reference>
<protein>
    <submittedName>
        <fullName evidence="1">Uncharacterized protein</fullName>
    </submittedName>
</protein>
<feature type="non-terminal residue" evidence="1">
    <location>
        <position position="1"/>
    </location>
</feature>
<name>A0A1B6NT05_9ZZZZ</name>
<proteinExistence type="predicted"/>
<accession>A0A1B6NT05</accession>
<dbReference type="EMBL" id="AYSL01001128">
    <property type="protein sequence ID" value="KTF06468.1"/>
    <property type="molecule type" value="Genomic_DNA"/>
</dbReference>
<evidence type="ECO:0000313" key="1">
    <source>
        <dbReference type="EMBL" id="KTF06468.1"/>
    </source>
</evidence>
<dbReference type="AlphaFoldDB" id="A0A1B6NT05"/>
<gene>
    <name evidence="1" type="ORF">MGSAQ_002032</name>
</gene>
<sequence>KLDRARALLVEVEQSRKDVF</sequence>